<keyword evidence="2" id="KW-0812">Transmembrane</keyword>
<dbReference type="RefSeq" id="WP_110342407.1">
    <property type="nucleotide sequence ID" value="NZ_JBHVKT010000018.1"/>
</dbReference>
<comment type="caution">
    <text evidence="3">The sequence shown here is derived from an EMBL/GenBank/DDBJ whole genome shotgun (WGS) entry which is preliminary data.</text>
</comment>
<keyword evidence="2" id="KW-1133">Transmembrane helix</keyword>
<evidence type="ECO:0000256" key="1">
    <source>
        <dbReference type="SAM" id="MobiDB-lite"/>
    </source>
</evidence>
<accession>A0A318LE94</accession>
<evidence type="ECO:0000313" key="3">
    <source>
        <dbReference type="EMBL" id="PXY24341.1"/>
    </source>
</evidence>
<feature type="transmembrane region" description="Helical" evidence="2">
    <location>
        <begin position="53"/>
        <end position="77"/>
    </location>
</feature>
<reference evidence="3 4" key="1">
    <citation type="submission" date="2016-07" db="EMBL/GenBank/DDBJ databases">
        <title>Draft genome sequence of Prauserella sp. YIM 121212, isolated from alkaline soil.</title>
        <authorList>
            <person name="Ruckert C."/>
            <person name="Albersmeier A."/>
            <person name="Jiang C.-L."/>
            <person name="Jiang Y."/>
            <person name="Kalinowski J."/>
            <person name="Schneider O."/>
            <person name="Winkler A."/>
            <person name="Zotchev S.B."/>
        </authorList>
    </citation>
    <scope>NUCLEOTIDE SEQUENCE [LARGE SCALE GENOMIC DNA]</scope>
    <source>
        <strain evidence="3 4">YIM 121212</strain>
    </source>
</reference>
<feature type="transmembrane region" description="Helical" evidence="2">
    <location>
        <begin position="20"/>
        <end position="41"/>
    </location>
</feature>
<organism evidence="3 4">
    <name type="scientific">Prauserella flavalba</name>
    <dbReference type="NCBI Taxonomy" id="1477506"/>
    <lineage>
        <taxon>Bacteria</taxon>
        <taxon>Bacillati</taxon>
        <taxon>Actinomycetota</taxon>
        <taxon>Actinomycetes</taxon>
        <taxon>Pseudonocardiales</taxon>
        <taxon>Pseudonocardiaceae</taxon>
        <taxon>Prauserella</taxon>
    </lineage>
</organism>
<dbReference type="Proteomes" id="UP000247892">
    <property type="component" value="Unassembled WGS sequence"/>
</dbReference>
<sequence length="190" mass="19945">MDPRTDARVGVAGVQPVQVLAGIVGLAYLVIGIIGFVLTGFGGFTDAEHSTLWVFSINPLHNVVHVVIGVLGLLMALNSGLARTFGWLLFIGYGVVFVWGLAITGVFSSNPVSGLGNPLALNTADNWLHLGSALVGLLIAIMPARKKVVAPEEPVGPAAGGATAMGEDPAATTDPRRRQHRRLWRRGAHT</sequence>
<keyword evidence="2" id="KW-0472">Membrane</keyword>
<evidence type="ECO:0008006" key="5">
    <source>
        <dbReference type="Google" id="ProtNLM"/>
    </source>
</evidence>
<dbReference type="EMBL" id="MASU01000013">
    <property type="protein sequence ID" value="PXY24341.1"/>
    <property type="molecule type" value="Genomic_DNA"/>
</dbReference>
<evidence type="ECO:0000313" key="4">
    <source>
        <dbReference type="Proteomes" id="UP000247892"/>
    </source>
</evidence>
<proteinExistence type="predicted"/>
<name>A0A318LE94_9PSEU</name>
<feature type="transmembrane region" description="Helical" evidence="2">
    <location>
        <begin position="127"/>
        <end position="144"/>
    </location>
</feature>
<gene>
    <name evidence="3" type="ORF">BA062_29415</name>
</gene>
<feature type="compositionally biased region" description="Basic residues" evidence="1">
    <location>
        <begin position="177"/>
        <end position="190"/>
    </location>
</feature>
<feature type="region of interest" description="Disordered" evidence="1">
    <location>
        <begin position="152"/>
        <end position="190"/>
    </location>
</feature>
<evidence type="ECO:0000256" key="2">
    <source>
        <dbReference type="SAM" id="Phobius"/>
    </source>
</evidence>
<dbReference type="Pfam" id="PF14325">
    <property type="entry name" value="DUF4383"/>
    <property type="match status" value="1"/>
</dbReference>
<feature type="transmembrane region" description="Helical" evidence="2">
    <location>
        <begin position="84"/>
        <end position="107"/>
    </location>
</feature>
<keyword evidence="4" id="KW-1185">Reference proteome</keyword>
<protein>
    <recommendedName>
        <fullName evidence="5">DUF4383 domain-containing protein</fullName>
    </recommendedName>
</protein>
<dbReference type="AlphaFoldDB" id="A0A318LE94"/>
<dbReference type="OrthoDB" id="572373at2"/>